<sequence>MSNTADFALLFYKDEVLVEVQGSTLSFPAKNDSKFLHIPLPPLQYTGTANGNHYFAADITSKPSYAGFTFIKLRNLADSFAEQWRMVFRSYHLIHWLKNNKFCGQCGNAMEIAAHARDFAVTCPTCSHIEYPRISPAIIVSVIKGRQILLAHSTRFPAGRYSVLAGFAEPGETLEDCVRREIREEVGIEVENIQYFGSQPWPFPDSLMVAFTAQYASGEITVDHDEIDAASWFSAAELPDIPAKGSISRQLIDAFVKTNS</sequence>
<reference evidence="11 12" key="1">
    <citation type="submission" date="2019-03" db="EMBL/GenBank/DDBJ databases">
        <title>Genomic Encyclopedia of Type Strains, Phase IV (KMG-IV): sequencing the most valuable type-strain genomes for metagenomic binning, comparative biology and taxonomic classification.</title>
        <authorList>
            <person name="Goeker M."/>
        </authorList>
    </citation>
    <scope>NUCLEOTIDE SEQUENCE [LARGE SCALE GENOMIC DNA]</scope>
    <source>
        <strain evidence="11 12">DSM 15969</strain>
    </source>
</reference>
<evidence type="ECO:0000313" key="11">
    <source>
        <dbReference type="EMBL" id="TCL36213.1"/>
    </source>
</evidence>
<dbReference type="AlphaFoldDB" id="A0A4V2Q8F8"/>
<dbReference type="PROSITE" id="PS51462">
    <property type="entry name" value="NUDIX"/>
    <property type="match status" value="1"/>
</dbReference>
<keyword evidence="6" id="KW-0378">Hydrolase</keyword>
<evidence type="ECO:0000256" key="1">
    <source>
        <dbReference type="ARBA" id="ARBA00001946"/>
    </source>
</evidence>
<dbReference type="GO" id="GO:0005829">
    <property type="term" value="C:cytosol"/>
    <property type="evidence" value="ECO:0007669"/>
    <property type="project" value="TreeGrafter"/>
</dbReference>
<evidence type="ECO:0000256" key="8">
    <source>
        <dbReference type="ARBA" id="ARBA00023027"/>
    </source>
</evidence>
<evidence type="ECO:0000256" key="4">
    <source>
        <dbReference type="ARBA" id="ARBA00012381"/>
    </source>
</evidence>
<evidence type="ECO:0000259" key="10">
    <source>
        <dbReference type="PROSITE" id="PS51462"/>
    </source>
</evidence>
<keyword evidence="7" id="KW-0460">Magnesium</keyword>
<dbReference type="InterPro" id="IPR015797">
    <property type="entry name" value="NUDIX_hydrolase-like_dom_sf"/>
</dbReference>
<evidence type="ECO:0000256" key="2">
    <source>
        <dbReference type="ARBA" id="ARBA00001947"/>
    </source>
</evidence>
<evidence type="ECO:0000256" key="6">
    <source>
        <dbReference type="ARBA" id="ARBA00022801"/>
    </source>
</evidence>
<keyword evidence="5" id="KW-0479">Metal-binding</keyword>
<comment type="cofactor">
    <cofactor evidence="2">
        <name>Zn(2+)</name>
        <dbReference type="ChEBI" id="CHEBI:29105"/>
    </cofactor>
</comment>
<keyword evidence="8" id="KW-0520">NAD</keyword>
<dbReference type="EMBL" id="SLUI01000009">
    <property type="protein sequence ID" value="TCL36213.1"/>
    <property type="molecule type" value="Genomic_DNA"/>
</dbReference>
<comment type="similarity">
    <text evidence="3">Belongs to the Nudix hydrolase family. NudC subfamily.</text>
</comment>
<comment type="cofactor">
    <cofactor evidence="1">
        <name>Mg(2+)</name>
        <dbReference type="ChEBI" id="CHEBI:18420"/>
    </cofactor>
</comment>
<dbReference type="InterPro" id="IPR050241">
    <property type="entry name" value="NAD-cap_RNA_hydrolase_NudC"/>
</dbReference>
<dbReference type="Pfam" id="PF09296">
    <property type="entry name" value="NUDIX-like"/>
    <property type="match status" value="1"/>
</dbReference>
<dbReference type="GO" id="GO:0035529">
    <property type="term" value="F:NADH pyrophosphatase activity"/>
    <property type="evidence" value="ECO:0007669"/>
    <property type="project" value="TreeGrafter"/>
</dbReference>
<protein>
    <recommendedName>
        <fullName evidence="4">NAD(+) diphosphatase</fullName>
        <ecNumber evidence="4">3.6.1.22</ecNumber>
    </recommendedName>
</protein>
<dbReference type="PANTHER" id="PTHR42904">
    <property type="entry name" value="NUDIX HYDROLASE, NUDC SUBFAMILY"/>
    <property type="match status" value="1"/>
</dbReference>
<dbReference type="CDD" id="cd03429">
    <property type="entry name" value="NUDIX_NADH_pyrophosphatase_Nudt13"/>
    <property type="match status" value="1"/>
</dbReference>
<comment type="caution">
    <text evidence="11">The sequence shown here is derived from an EMBL/GenBank/DDBJ whole genome shotgun (WGS) entry which is preliminary data.</text>
</comment>
<dbReference type="InterPro" id="IPR015375">
    <property type="entry name" value="NADH_PPase-like_N"/>
</dbReference>
<dbReference type="SUPFAM" id="SSF55811">
    <property type="entry name" value="Nudix"/>
    <property type="match status" value="1"/>
</dbReference>
<dbReference type="GO" id="GO:0006742">
    <property type="term" value="P:NADP+ catabolic process"/>
    <property type="evidence" value="ECO:0007669"/>
    <property type="project" value="TreeGrafter"/>
</dbReference>
<gene>
    <name evidence="11" type="ORF">EV210_109162</name>
</gene>
<dbReference type="GO" id="GO:0046872">
    <property type="term" value="F:metal ion binding"/>
    <property type="evidence" value="ECO:0007669"/>
    <property type="project" value="UniProtKB-KW"/>
</dbReference>
<evidence type="ECO:0000256" key="7">
    <source>
        <dbReference type="ARBA" id="ARBA00022842"/>
    </source>
</evidence>
<dbReference type="RefSeq" id="WP_132081952.1">
    <property type="nucleotide sequence ID" value="NZ_SLUI01000009.1"/>
</dbReference>
<dbReference type="Gene3D" id="3.90.79.20">
    <property type="match status" value="1"/>
</dbReference>
<evidence type="ECO:0000256" key="3">
    <source>
        <dbReference type="ARBA" id="ARBA00009595"/>
    </source>
</evidence>
<name>A0A4V2Q8F8_9FIRM</name>
<dbReference type="NCBIfam" id="NF001299">
    <property type="entry name" value="PRK00241.1"/>
    <property type="match status" value="1"/>
</dbReference>
<evidence type="ECO:0000256" key="5">
    <source>
        <dbReference type="ARBA" id="ARBA00022723"/>
    </source>
</evidence>
<comment type="catalytic activity">
    <reaction evidence="9">
        <text>a 5'-end NAD(+)-phospho-ribonucleoside in mRNA + H2O = a 5'-end phospho-adenosine-phospho-ribonucleoside in mRNA + beta-nicotinamide D-ribonucleotide + 2 H(+)</text>
        <dbReference type="Rhea" id="RHEA:60876"/>
        <dbReference type="Rhea" id="RHEA-COMP:15698"/>
        <dbReference type="Rhea" id="RHEA-COMP:15719"/>
        <dbReference type="ChEBI" id="CHEBI:14649"/>
        <dbReference type="ChEBI" id="CHEBI:15377"/>
        <dbReference type="ChEBI" id="CHEBI:15378"/>
        <dbReference type="ChEBI" id="CHEBI:144029"/>
        <dbReference type="ChEBI" id="CHEBI:144051"/>
    </reaction>
    <physiologicalReaction direction="left-to-right" evidence="9">
        <dbReference type="Rhea" id="RHEA:60877"/>
    </physiologicalReaction>
</comment>
<dbReference type="PROSITE" id="PS00893">
    <property type="entry name" value="NUDIX_BOX"/>
    <property type="match status" value="1"/>
</dbReference>
<dbReference type="OrthoDB" id="9787476at2"/>
<keyword evidence="12" id="KW-1185">Reference proteome</keyword>
<evidence type="ECO:0000256" key="9">
    <source>
        <dbReference type="ARBA" id="ARBA00023679"/>
    </source>
</evidence>
<dbReference type="Gene3D" id="3.90.79.10">
    <property type="entry name" value="Nucleoside Triphosphate Pyrophosphohydrolase"/>
    <property type="match status" value="1"/>
</dbReference>
<dbReference type="InterPro" id="IPR020084">
    <property type="entry name" value="NUDIX_hydrolase_CS"/>
</dbReference>
<dbReference type="GO" id="GO:0019677">
    <property type="term" value="P:NAD+ catabolic process"/>
    <property type="evidence" value="ECO:0007669"/>
    <property type="project" value="TreeGrafter"/>
</dbReference>
<dbReference type="Proteomes" id="UP000295063">
    <property type="component" value="Unassembled WGS sequence"/>
</dbReference>
<dbReference type="InterPro" id="IPR049734">
    <property type="entry name" value="NudC-like_C"/>
</dbReference>
<feature type="domain" description="Nudix hydrolase" evidence="10">
    <location>
        <begin position="132"/>
        <end position="255"/>
    </location>
</feature>
<accession>A0A4V2Q8F8</accession>
<dbReference type="PANTHER" id="PTHR42904:SF6">
    <property type="entry name" value="NAD-CAPPED RNA HYDROLASE NUDT12"/>
    <property type="match status" value="1"/>
</dbReference>
<dbReference type="EC" id="3.6.1.22" evidence="4"/>
<dbReference type="InterPro" id="IPR000086">
    <property type="entry name" value="NUDIX_hydrolase_dom"/>
</dbReference>
<evidence type="ECO:0000313" key="12">
    <source>
        <dbReference type="Proteomes" id="UP000295063"/>
    </source>
</evidence>
<organism evidence="11 12">
    <name type="scientific">Anaerospora hongkongensis</name>
    <dbReference type="NCBI Taxonomy" id="244830"/>
    <lineage>
        <taxon>Bacteria</taxon>
        <taxon>Bacillati</taxon>
        <taxon>Bacillota</taxon>
        <taxon>Negativicutes</taxon>
        <taxon>Selenomonadales</taxon>
        <taxon>Sporomusaceae</taxon>
        <taxon>Anaerospora</taxon>
    </lineage>
</organism>
<dbReference type="Pfam" id="PF00293">
    <property type="entry name" value="NUDIX"/>
    <property type="match status" value="1"/>
</dbReference>
<proteinExistence type="inferred from homology"/>